<dbReference type="AlphaFoldDB" id="A0A098MCQ4"/>
<protein>
    <submittedName>
        <fullName evidence="1">Uncharacterized protein</fullName>
    </submittedName>
</protein>
<dbReference type="EMBL" id="JQCR01000002">
    <property type="protein sequence ID" value="KGE19796.1"/>
    <property type="molecule type" value="Genomic_DNA"/>
</dbReference>
<accession>A0A098MCQ4</accession>
<comment type="caution">
    <text evidence="1">The sequence shown here is derived from an EMBL/GenBank/DDBJ whole genome shotgun (WGS) entry which is preliminary data.</text>
</comment>
<organism evidence="1 2">
    <name type="scientific">Paenibacillus wynnii</name>
    <dbReference type="NCBI Taxonomy" id="268407"/>
    <lineage>
        <taxon>Bacteria</taxon>
        <taxon>Bacillati</taxon>
        <taxon>Bacillota</taxon>
        <taxon>Bacilli</taxon>
        <taxon>Bacillales</taxon>
        <taxon>Paenibacillaceae</taxon>
        <taxon>Paenibacillus</taxon>
    </lineage>
</organism>
<keyword evidence="2" id="KW-1185">Reference proteome</keyword>
<evidence type="ECO:0000313" key="1">
    <source>
        <dbReference type="EMBL" id="KGE19796.1"/>
    </source>
</evidence>
<reference evidence="1 2" key="1">
    <citation type="submission" date="2014-08" db="EMBL/GenBank/DDBJ databases">
        <authorList>
            <person name="den Bakker H.C."/>
        </authorList>
    </citation>
    <scope>NUCLEOTIDE SEQUENCE [LARGE SCALE GENOMIC DNA]</scope>
    <source>
        <strain evidence="1 2">DSM 18334</strain>
    </source>
</reference>
<proteinExistence type="predicted"/>
<dbReference type="STRING" id="268407.PWYN_10940"/>
<gene>
    <name evidence="1" type="ORF">PWYN_10940</name>
</gene>
<evidence type="ECO:0000313" key="2">
    <source>
        <dbReference type="Proteomes" id="UP000029734"/>
    </source>
</evidence>
<name>A0A098MCQ4_9BACL</name>
<dbReference type="Proteomes" id="UP000029734">
    <property type="component" value="Unassembled WGS sequence"/>
</dbReference>
<dbReference type="InterPro" id="IPR045988">
    <property type="entry name" value="DUF5944"/>
</dbReference>
<dbReference type="Pfam" id="PF19369">
    <property type="entry name" value="DUF5944"/>
    <property type="match status" value="1"/>
</dbReference>
<sequence length="227" mass="25833">MQVLHKLENKDLGDRCALMSAFEQTSMSNYGTEVICTFDVSEMGPEIIKVKGCLNLHSAKGNEDLLSKATVYFPERKYAIEFIKQSSIYTIEFVCEKREPKEYFNLVLSDKNGYIFSSTTYVFNASNIVAYPVMEKDISPYSIRSEIKESDGRLVFKTITGPTVPDEQFKINHIWQNVGQHVLLSAQRNSDNVFESSLLLEDMCSGVWMVIATDQEGKLMTQYVLQV</sequence>
<reference evidence="1 2" key="2">
    <citation type="submission" date="2014-10" db="EMBL/GenBank/DDBJ databases">
        <title>Comparative genomics of the Paenibacillus odorifer group.</title>
        <authorList>
            <person name="Tsai Y.-C."/>
            <person name="Martin N."/>
            <person name="Korlach J."/>
            <person name="Wiedmann M."/>
        </authorList>
    </citation>
    <scope>NUCLEOTIDE SEQUENCE [LARGE SCALE GENOMIC DNA]</scope>
    <source>
        <strain evidence="1 2">DSM 18334</strain>
    </source>
</reference>